<organism evidence="2 3">
    <name type="scientific">Pannonibacter indicus</name>
    <dbReference type="NCBI Taxonomy" id="466044"/>
    <lineage>
        <taxon>Bacteria</taxon>
        <taxon>Pseudomonadati</taxon>
        <taxon>Pseudomonadota</taxon>
        <taxon>Alphaproteobacteria</taxon>
        <taxon>Hyphomicrobiales</taxon>
        <taxon>Stappiaceae</taxon>
        <taxon>Pannonibacter</taxon>
    </lineage>
</organism>
<feature type="region of interest" description="Disordered" evidence="1">
    <location>
        <begin position="1"/>
        <end position="21"/>
    </location>
</feature>
<sequence length="75" mass="8505">MPRFDVNRLQHEHKMPAGNRAGRLHAEAQHQDLAVLWDMILAVDYHAASVDALSPDAREDFCDVIEVLLRTLAQD</sequence>
<dbReference type="RefSeq" id="WP_055456773.1">
    <property type="nucleotide sequence ID" value="NZ_CYHE01000014.1"/>
</dbReference>
<evidence type="ECO:0000313" key="3">
    <source>
        <dbReference type="Proteomes" id="UP000183900"/>
    </source>
</evidence>
<dbReference type="Proteomes" id="UP000183900">
    <property type="component" value="Unassembled WGS sequence"/>
</dbReference>
<gene>
    <name evidence="2" type="ORF">Ga0061067_11448</name>
</gene>
<name>A0A0K6I996_9HYPH</name>
<keyword evidence="3" id="KW-1185">Reference proteome</keyword>
<proteinExistence type="predicted"/>
<accession>A0A0K6I996</accession>
<dbReference type="OrthoDB" id="7678776at2"/>
<reference evidence="3" key="1">
    <citation type="submission" date="2015-08" db="EMBL/GenBank/DDBJ databases">
        <authorList>
            <person name="Varghese N."/>
        </authorList>
    </citation>
    <scope>NUCLEOTIDE SEQUENCE [LARGE SCALE GENOMIC DNA]</scope>
    <source>
        <strain evidence="3">DSM 23407</strain>
    </source>
</reference>
<feature type="compositionally biased region" description="Basic and acidic residues" evidence="1">
    <location>
        <begin position="1"/>
        <end position="15"/>
    </location>
</feature>
<protein>
    <submittedName>
        <fullName evidence="2">Uncharacterized protein</fullName>
    </submittedName>
</protein>
<dbReference type="AlphaFoldDB" id="A0A0K6I996"/>
<dbReference type="EMBL" id="CYHE01000014">
    <property type="protein sequence ID" value="CUA99689.1"/>
    <property type="molecule type" value="Genomic_DNA"/>
</dbReference>
<evidence type="ECO:0000256" key="1">
    <source>
        <dbReference type="SAM" id="MobiDB-lite"/>
    </source>
</evidence>
<evidence type="ECO:0000313" key="2">
    <source>
        <dbReference type="EMBL" id="CUA99689.1"/>
    </source>
</evidence>